<dbReference type="RefSeq" id="WP_134334518.1">
    <property type="nucleotide sequence ID" value="NZ_BMCZ01000001.1"/>
</dbReference>
<dbReference type="EC" id="2.7.1.45" evidence="5"/>
<evidence type="ECO:0000259" key="4">
    <source>
        <dbReference type="Pfam" id="PF00294"/>
    </source>
</evidence>
<evidence type="ECO:0000256" key="1">
    <source>
        <dbReference type="ARBA" id="ARBA00010688"/>
    </source>
</evidence>
<dbReference type="PANTHER" id="PTHR43320:SF2">
    <property type="entry name" value="2-DEHYDRO-3-DEOXYGLUCONOKINASE_2-DEHYDRO-3-DEOXYGALACTONOKINASE"/>
    <property type="match status" value="1"/>
</dbReference>
<reference evidence="6" key="2">
    <citation type="submission" date="2019-03" db="EMBL/GenBank/DDBJ databases">
        <authorList>
            <person name="Yan Y.-Q."/>
            <person name="Du Z.-J."/>
        </authorList>
    </citation>
    <scope>NUCLEOTIDE SEQUENCE</scope>
    <source>
        <strain evidence="6">PP-F2FG21</strain>
    </source>
</reference>
<dbReference type="EMBL" id="JACIEG010000001">
    <property type="protein sequence ID" value="MBB3968322.1"/>
    <property type="molecule type" value="Genomic_DNA"/>
</dbReference>
<organism evidence="6 7">
    <name type="scientific">Mucilaginibacter phyllosphaerae</name>
    <dbReference type="NCBI Taxonomy" id="1812349"/>
    <lineage>
        <taxon>Bacteria</taxon>
        <taxon>Pseudomonadati</taxon>
        <taxon>Bacteroidota</taxon>
        <taxon>Sphingobacteriia</taxon>
        <taxon>Sphingobacteriales</taxon>
        <taxon>Sphingobacteriaceae</taxon>
        <taxon>Mucilaginibacter</taxon>
    </lineage>
</organism>
<dbReference type="Proteomes" id="UP000583101">
    <property type="component" value="Unassembled WGS sequence"/>
</dbReference>
<comment type="similarity">
    <text evidence="1">Belongs to the carbohydrate kinase PfkB family.</text>
</comment>
<dbReference type="Gene3D" id="3.40.1190.20">
    <property type="match status" value="1"/>
</dbReference>
<dbReference type="InterPro" id="IPR052700">
    <property type="entry name" value="Carb_kinase_PfkB-like"/>
</dbReference>
<evidence type="ECO:0000313" key="7">
    <source>
        <dbReference type="Proteomes" id="UP000297248"/>
    </source>
</evidence>
<feature type="domain" description="Carbohydrate kinase PfkB" evidence="4">
    <location>
        <begin position="30"/>
        <end position="323"/>
    </location>
</feature>
<evidence type="ECO:0000313" key="8">
    <source>
        <dbReference type="Proteomes" id="UP000583101"/>
    </source>
</evidence>
<dbReference type="AlphaFoldDB" id="A0A4Y8AJJ7"/>
<sequence>MSNLSAQNFKSGTVLSFGELLLRICPDGGGEWLQNNTLPFYVGGAELNVATALALWNVPSGYFTALPSNGLCAQIVSYLDQKNIDTTAIHYHGNRLGLYFLTKGQDLKHDALIYDRANSAFADLKPRMIDWDKVLDGVSWFHFSAICPAISQQVADVCLEVLQAASAKGITISVDLNYRSKLWQYGKQPQDVMPHLVKYCDVIMGNIWAAEKMLGIAISGDIHESGQKSIYLKEALSSSERIMQQYQQCKAVANTFRFDERDDIDYYTCLYTDGKFYNSQEYNTQQKVDKVGTGDCFMAGLIYGFYNNTPAQQTLEFATAAAFQKLFITSDATTQTVEEITKAIKYE</sequence>
<evidence type="ECO:0000256" key="2">
    <source>
        <dbReference type="ARBA" id="ARBA00022679"/>
    </source>
</evidence>
<dbReference type="OrthoDB" id="9813569at2"/>
<protein>
    <submittedName>
        <fullName evidence="5">2-dehydro-3-deoxygluconokinase</fullName>
        <ecNumber evidence="5">2.7.1.45</ecNumber>
    </submittedName>
    <submittedName>
        <fullName evidence="6">Sugar kinase</fullName>
    </submittedName>
</protein>
<reference evidence="5 8" key="3">
    <citation type="submission" date="2020-08" db="EMBL/GenBank/DDBJ databases">
        <title>Genomic Encyclopedia of Type Strains, Phase IV (KMG-IV): sequencing the most valuable type-strain genomes for metagenomic binning, comparative biology and taxonomic classification.</title>
        <authorList>
            <person name="Goeker M."/>
        </authorList>
    </citation>
    <scope>NUCLEOTIDE SEQUENCE [LARGE SCALE GENOMIC DNA]</scope>
    <source>
        <strain evidence="5 8">DSM 100995</strain>
    </source>
</reference>
<dbReference type="GO" id="GO:0008673">
    <property type="term" value="F:2-dehydro-3-deoxygluconokinase activity"/>
    <property type="evidence" value="ECO:0007669"/>
    <property type="project" value="UniProtKB-EC"/>
</dbReference>
<keyword evidence="2 5" id="KW-0808">Transferase</keyword>
<evidence type="ECO:0000256" key="3">
    <source>
        <dbReference type="ARBA" id="ARBA00022777"/>
    </source>
</evidence>
<keyword evidence="8" id="KW-1185">Reference proteome</keyword>
<gene>
    <name evidence="6" type="ORF">E2R65_00500</name>
    <name evidence="5" type="ORF">GGR35_000908</name>
</gene>
<dbReference type="EMBL" id="SNQG01000001">
    <property type="protein sequence ID" value="TEW68679.1"/>
    <property type="molecule type" value="Genomic_DNA"/>
</dbReference>
<evidence type="ECO:0000313" key="5">
    <source>
        <dbReference type="EMBL" id="MBB3968322.1"/>
    </source>
</evidence>
<name>A0A4Y8AJJ7_9SPHI</name>
<dbReference type="InterPro" id="IPR011611">
    <property type="entry name" value="PfkB_dom"/>
</dbReference>
<reference evidence="6 7" key="1">
    <citation type="journal article" date="2016" name="Int. J. Syst. Evol. Microbiol.">
        <title>Proposal of Mucilaginibacter phyllosphaerae sp. nov. isolated from the phyllosphere of Galium album.</title>
        <authorList>
            <person name="Aydogan E.L."/>
            <person name="Busse H.J."/>
            <person name="Moser G."/>
            <person name="Muller C."/>
            <person name="Kampfer P."/>
            <person name="Glaeser S.P."/>
        </authorList>
    </citation>
    <scope>NUCLEOTIDE SEQUENCE [LARGE SCALE GENOMIC DNA]</scope>
    <source>
        <strain evidence="6 7">PP-F2FG21</strain>
    </source>
</reference>
<proteinExistence type="inferred from homology"/>
<keyword evidence="3 6" id="KW-0418">Kinase</keyword>
<dbReference type="CDD" id="cd01166">
    <property type="entry name" value="KdgK"/>
    <property type="match status" value="1"/>
</dbReference>
<comment type="caution">
    <text evidence="6">The sequence shown here is derived from an EMBL/GenBank/DDBJ whole genome shotgun (WGS) entry which is preliminary data.</text>
</comment>
<dbReference type="PANTHER" id="PTHR43320">
    <property type="entry name" value="SUGAR KINASE"/>
    <property type="match status" value="1"/>
</dbReference>
<dbReference type="InterPro" id="IPR029056">
    <property type="entry name" value="Ribokinase-like"/>
</dbReference>
<evidence type="ECO:0000313" key="6">
    <source>
        <dbReference type="EMBL" id="TEW68679.1"/>
    </source>
</evidence>
<dbReference type="Pfam" id="PF00294">
    <property type="entry name" value="PfkB"/>
    <property type="match status" value="1"/>
</dbReference>
<dbReference type="Proteomes" id="UP000297248">
    <property type="component" value="Unassembled WGS sequence"/>
</dbReference>
<dbReference type="SUPFAM" id="SSF53613">
    <property type="entry name" value="Ribokinase-like"/>
    <property type="match status" value="1"/>
</dbReference>
<accession>A0A4Y8AJJ7</accession>